<dbReference type="InterPro" id="IPR003855">
    <property type="entry name" value="K+_transporter"/>
</dbReference>
<comment type="similarity">
    <text evidence="2">Belongs to the HAK/KUP transporter (TC 2.A.72.3) family.</text>
</comment>
<protein>
    <recommendedName>
        <fullName evidence="5">K+ potassium transporter integral membrane domain-containing protein</fullName>
    </recommendedName>
</protein>
<dbReference type="InterPro" id="IPR053951">
    <property type="entry name" value="K_trans_N"/>
</dbReference>
<feature type="transmembrane region" description="Helical" evidence="4">
    <location>
        <begin position="256"/>
        <end position="276"/>
    </location>
</feature>
<keyword evidence="4" id="KW-1133">Transmembrane helix</keyword>
<name>A0A2G2ZW29_CAPAN</name>
<feature type="compositionally biased region" description="Basic and acidic residues" evidence="3">
    <location>
        <begin position="1"/>
        <end position="18"/>
    </location>
</feature>
<keyword evidence="4" id="KW-0812">Transmembrane</keyword>
<comment type="subcellular location">
    <subcellularLocation>
        <location evidence="1">Cell membrane</location>
        <topology evidence="1">Multi-pass membrane protein</topology>
    </subcellularLocation>
</comment>
<feature type="region of interest" description="Disordered" evidence="3">
    <location>
        <begin position="1"/>
        <end position="49"/>
    </location>
</feature>
<dbReference type="Pfam" id="PF02705">
    <property type="entry name" value="K_trans"/>
    <property type="match status" value="1"/>
</dbReference>
<sequence length="288" mass="31222">MGSNIEENHDDVPHEQLKGKKGSSMKLKRHDSLDVEASKMSDAKKGVRTPSPITMEVPTIVAISRKNFANSLFSSADLRHDALRVRLSGTSSLKFDTSESSAVVLGSNPTLEYRHINEYKAKVLGTSVMLKLAFQSLGVVYGDIGTSPLYVFSSIFGGGIKHEEDVLAALSLIFYTITVIPVIKYAFIVLAANDNGDGGTFALYSLICRYSKVGLLPSTTAEDSEVSNFKLDVPDRRTRRASCLKSALENSEFAKFFLLIATMVVLSAVGGIKYAAPEAMTQGSFGFQ</sequence>
<dbReference type="PANTHER" id="PTHR30540:SF119">
    <property type="entry name" value="POTASSIUM TRANSPORTER"/>
    <property type="match status" value="1"/>
</dbReference>
<feature type="transmembrane region" description="Helical" evidence="4">
    <location>
        <begin position="166"/>
        <end position="188"/>
    </location>
</feature>
<accession>A0A2G2ZW29</accession>
<feature type="compositionally biased region" description="Basic and acidic residues" evidence="3">
    <location>
        <begin position="30"/>
        <end position="45"/>
    </location>
</feature>
<feature type="domain" description="K+ potassium transporter integral membrane" evidence="5">
    <location>
        <begin position="132"/>
        <end position="279"/>
    </location>
</feature>
<evidence type="ECO:0000313" key="6">
    <source>
        <dbReference type="EMBL" id="PHT86182.1"/>
    </source>
</evidence>
<evidence type="ECO:0000256" key="2">
    <source>
        <dbReference type="ARBA" id="ARBA00008440"/>
    </source>
</evidence>
<keyword evidence="4" id="KW-0472">Membrane</keyword>
<proteinExistence type="inferred from homology"/>
<dbReference type="GO" id="GO:0005886">
    <property type="term" value="C:plasma membrane"/>
    <property type="evidence" value="ECO:0007669"/>
    <property type="project" value="UniProtKB-SubCell"/>
</dbReference>
<evidence type="ECO:0000259" key="5">
    <source>
        <dbReference type="Pfam" id="PF02705"/>
    </source>
</evidence>
<dbReference type="EMBL" id="AYRZ02000003">
    <property type="protein sequence ID" value="PHT86182.1"/>
    <property type="molecule type" value="Genomic_DNA"/>
</dbReference>
<comment type="caution">
    <text evidence="6">The sequence shown here is derived from an EMBL/GenBank/DDBJ whole genome shotgun (WGS) entry which is preliminary data.</text>
</comment>
<keyword evidence="7" id="KW-1185">Reference proteome</keyword>
<dbReference type="Gramene" id="PHT86182">
    <property type="protein sequence ID" value="PHT86182"/>
    <property type="gene ID" value="T459_08288"/>
</dbReference>
<feature type="compositionally biased region" description="Basic residues" evidence="3">
    <location>
        <begin position="19"/>
        <end position="29"/>
    </location>
</feature>
<evidence type="ECO:0000313" key="7">
    <source>
        <dbReference type="Proteomes" id="UP000222542"/>
    </source>
</evidence>
<dbReference type="Proteomes" id="UP000222542">
    <property type="component" value="Unassembled WGS sequence"/>
</dbReference>
<evidence type="ECO:0000256" key="3">
    <source>
        <dbReference type="SAM" id="MobiDB-lite"/>
    </source>
</evidence>
<gene>
    <name evidence="6" type="ORF">T459_08288</name>
</gene>
<dbReference type="STRING" id="4072.A0A2G2ZW29"/>
<evidence type="ECO:0000256" key="1">
    <source>
        <dbReference type="ARBA" id="ARBA00004651"/>
    </source>
</evidence>
<dbReference type="GO" id="GO:0015079">
    <property type="term" value="F:potassium ion transmembrane transporter activity"/>
    <property type="evidence" value="ECO:0007669"/>
    <property type="project" value="InterPro"/>
</dbReference>
<dbReference type="PANTHER" id="PTHR30540">
    <property type="entry name" value="OSMOTIC STRESS POTASSIUM TRANSPORTER"/>
    <property type="match status" value="1"/>
</dbReference>
<reference evidence="6 7" key="2">
    <citation type="journal article" date="2017" name="Genome Biol.">
        <title>New reference genome sequences of hot pepper reveal the massive evolution of plant disease-resistance genes by retroduplication.</title>
        <authorList>
            <person name="Kim S."/>
            <person name="Park J."/>
            <person name="Yeom S.I."/>
            <person name="Kim Y.M."/>
            <person name="Seo E."/>
            <person name="Kim K.T."/>
            <person name="Kim M.S."/>
            <person name="Lee J.M."/>
            <person name="Cheong K."/>
            <person name="Shin H.S."/>
            <person name="Kim S.B."/>
            <person name="Han K."/>
            <person name="Lee J."/>
            <person name="Park M."/>
            <person name="Lee H.A."/>
            <person name="Lee H.Y."/>
            <person name="Lee Y."/>
            <person name="Oh S."/>
            <person name="Lee J.H."/>
            <person name="Choi E."/>
            <person name="Choi E."/>
            <person name="Lee S.E."/>
            <person name="Jeon J."/>
            <person name="Kim H."/>
            <person name="Choi G."/>
            <person name="Song H."/>
            <person name="Lee J."/>
            <person name="Lee S.C."/>
            <person name="Kwon J.K."/>
            <person name="Lee H.Y."/>
            <person name="Koo N."/>
            <person name="Hong Y."/>
            <person name="Kim R.W."/>
            <person name="Kang W.H."/>
            <person name="Huh J.H."/>
            <person name="Kang B.C."/>
            <person name="Yang T.J."/>
            <person name="Lee Y.H."/>
            <person name="Bennetzen J.L."/>
            <person name="Choi D."/>
        </authorList>
    </citation>
    <scope>NUCLEOTIDE SEQUENCE [LARGE SCALE GENOMIC DNA]</scope>
    <source>
        <strain evidence="7">cv. CM334</strain>
    </source>
</reference>
<reference evidence="6 7" key="1">
    <citation type="journal article" date="2014" name="Nat. Genet.">
        <title>Genome sequence of the hot pepper provides insights into the evolution of pungency in Capsicum species.</title>
        <authorList>
            <person name="Kim S."/>
            <person name="Park M."/>
            <person name="Yeom S.I."/>
            <person name="Kim Y.M."/>
            <person name="Lee J.M."/>
            <person name="Lee H.A."/>
            <person name="Seo E."/>
            <person name="Choi J."/>
            <person name="Cheong K."/>
            <person name="Kim K.T."/>
            <person name="Jung K."/>
            <person name="Lee G.W."/>
            <person name="Oh S.K."/>
            <person name="Bae C."/>
            <person name="Kim S.B."/>
            <person name="Lee H.Y."/>
            <person name="Kim S.Y."/>
            <person name="Kim M.S."/>
            <person name="Kang B.C."/>
            <person name="Jo Y.D."/>
            <person name="Yang H.B."/>
            <person name="Jeong H.J."/>
            <person name="Kang W.H."/>
            <person name="Kwon J.K."/>
            <person name="Shin C."/>
            <person name="Lim J.Y."/>
            <person name="Park J.H."/>
            <person name="Huh J.H."/>
            <person name="Kim J.S."/>
            <person name="Kim B.D."/>
            <person name="Cohen O."/>
            <person name="Paran I."/>
            <person name="Suh M.C."/>
            <person name="Lee S.B."/>
            <person name="Kim Y.K."/>
            <person name="Shin Y."/>
            <person name="Noh S.J."/>
            <person name="Park J."/>
            <person name="Seo Y.S."/>
            <person name="Kwon S.Y."/>
            <person name="Kim H.A."/>
            <person name="Park J.M."/>
            <person name="Kim H.J."/>
            <person name="Choi S.B."/>
            <person name="Bosland P.W."/>
            <person name="Reeves G."/>
            <person name="Jo S.H."/>
            <person name="Lee B.W."/>
            <person name="Cho H.T."/>
            <person name="Choi H.S."/>
            <person name="Lee M.S."/>
            <person name="Yu Y."/>
            <person name="Do Choi Y."/>
            <person name="Park B.S."/>
            <person name="van Deynze A."/>
            <person name="Ashrafi H."/>
            <person name="Hill T."/>
            <person name="Kim W.T."/>
            <person name="Pai H.S."/>
            <person name="Ahn H.K."/>
            <person name="Yeam I."/>
            <person name="Giovannoni J.J."/>
            <person name="Rose J.K."/>
            <person name="Sorensen I."/>
            <person name="Lee S.J."/>
            <person name="Kim R.W."/>
            <person name="Choi I.Y."/>
            <person name="Choi B.S."/>
            <person name="Lim J.S."/>
            <person name="Lee Y.H."/>
            <person name="Choi D."/>
        </authorList>
    </citation>
    <scope>NUCLEOTIDE SEQUENCE [LARGE SCALE GENOMIC DNA]</scope>
    <source>
        <strain evidence="7">cv. CM334</strain>
    </source>
</reference>
<organism evidence="6 7">
    <name type="scientific">Capsicum annuum</name>
    <name type="common">Capsicum pepper</name>
    <dbReference type="NCBI Taxonomy" id="4072"/>
    <lineage>
        <taxon>Eukaryota</taxon>
        <taxon>Viridiplantae</taxon>
        <taxon>Streptophyta</taxon>
        <taxon>Embryophyta</taxon>
        <taxon>Tracheophyta</taxon>
        <taxon>Spermatophyta</taxon>
        <taxon>Magnoliopsida</taxon>
        <taxon>eudicotyledons</taxon>
        <taxon>Gunneridae</taxon>
        <taxon>Pentapetalae</taxon>
        <taxon>asterids</taxon>
        <taxon>lamiids</taxon>
        <taxon>Solanales</taxon>
        <taxon>Solanaceae</taxon>
        <taxon>Solanoideae</taxon>
        <taxon>Capsiceae</taxon>
        <taxon>Capsicum</taxon>
    </lineage>
</organism>
<evidence type="ECO:0000256" key="4">
    <source>
        <dbReference type="SAM" id="Phobius"/>
    </source>
</evidence>
<dbReference type="AlphaFoldDB" id="A0A2G2ZW29"/>